<feature type="domain" description="Tyrosine specific protein phosphatases" evidence="2">
    <location>
        <begin position="147"/>
        <end position="211"/>
    </location>
</feature>
<dbReference type="PANTHER" id="PTHR47216">
    <property type="match status" value="1"/>
</dbReference>
<organism evidence="3 4">
    <name type="scientific">Candidatus Wallbacteria bacterium HGW-Wallbacteria-1</name>
    <dbReference type="NCBI Taxonomy" id="2013854"/>
    <lineage>
        <taxon>Bacteria</taxon>
        <taxon>Candidatus Walliibacteriota</taxon>
    </lineage>
</organism>
<accession>A0A2N1PJQ8</accession>
<reference evidence="3 4" key="1">
    <citation type="journal article" date="2017" name="ISME J.">
        <title>Potential for microbial H2 and metal transformations associated with novel bacteria and archaea in deep terrestrial subsurface sediments.</title>
        <authorList>
            <person name="Hernsdorf A.W."/>
            <person name="Amano Y."/>
            <person name="Miyakawa K."/>
            <person name="Ise K."/>
            <person name="Suzuki Y."/>
            <person name="Anantharaman K."/>
            <person name="Probst A."/>
            <person name="Burstein D."/>
            <person name="Thomas B.C."/>
            <person name="Banfield J.F."/>
        </authorList>
    </citation>
    <scope>NUCLEOTIDE SEQUENCE [LARGE SCALE GENOMIC DNA]</scope>
    <source>
        <strain evidence="3">HGW-Wallbacteria-1</strain>
    </source>
</reference>
<name>A0A2N1PJQ8_9BACT</name>
<protein>
    <recommendedName>
        <fullName evidence="2">Tyrosine specific protein phosphatases domain-containing protein</fullName>
    </recommendedName>
</protein>
<dbReference type="Gene3D" id="3.90.190.10">
    <property type="entry name" value="Protein tyrosine phosphatase superfamily"/>
    <property type="match status" value="1"/>
</dbReference>
<dbReference type="InterPro" id="IPR016130">
    <property type="entry name" value="Tyr_Pase_AS"/>
</dbReference>
<feature type="transmembrane region" description="Helical" evidence="1">
    <location>
        <begin position="30"/>
        <end position="51"/>
    </location>
</feature>
<comment type="caution">
    <text evidence="3">The sequence shown here is derived from an EMBL/GenBank/DDBJ whole genome shotgun (WGS) entry which is preliminary data.</text>
</comment>
<dbReference type="AlphaFoldDB" id="A0A2N1PJQ8"/>
<dbReference type="InterPro" id="IPR000387">
    <property type="entry name" value="Tyr_Pase_dom"/>
</dbReference>
<dbReference type="Proteomes" id="UP000233256">
    <property type="component" value="Unassembled WGS sequence"/>
</dbReference>
<evidence type="ECO:0000313" key="4">
    <source>
        <dbReference type="Proteomes" id="UP000233256"/>
    </source>
</evidence>
<dbReference type="InterPro" id="IPR029021">
    <property type="entry name" value="Prot-tyrosine_phosphatase-like"/>
</dbReference>
<evidence type="ECO:0000256" key="1">
    <source>
        <dbReference type="SAM" id="Phobius"/>
    </source>
</evidence>
<dbReference type="EMBL" id="PGXC01000042">
    <property type="protein sequence ID" value="PKK88556.1"/>
    <property type="molecule type" value="Genomic_DNA"/>
</dbReference>
<dbReference type="PROSITE" id="PS00383">
    <property type="entry name" value="TYR_PHOSPHATASE_1"/>
    <property type="match status" value="1"/>
</dbReference>
<keyword evidence="1" id="KW-0472">Membrane</keyword>
<dbReference type="PANTHER" id="PTHR47216:SF4">
    <property type="entry name" value="OS01G0859400 PROTEIN"/>
    <property type="match status" value="1"/>
</dbReference>
<dbReference type="PROSITE" id="PS50056">
    <property type="entry name" value="TYR_PHOSPHATASE_2"/>
    <property type="match status" value="1"/>
</dbReference>
<proteinExistence type="predicted"/>
<sequence length="234" mass="26272">MKYSVLFTLLGCSISFLALGHGGGLHLLHWFSLNCFLLAFGYGGVGPGIYGKGPDGTLPIWSWIIHLPFLTYTHCMWYLVCILSKENPLDQVNYDIFIGRRLRAFEVPEGIVNYVDLTAEFQDPASVRSSESYLSFPILDAHIPEISDLKRTIASLKPGKTYIHCAQGHGRTGLFAIALMASRGLIETYDQGITLLREKRPDLGLNRHQEVFMRNAFHEFTCSSEPQECSPQDQ</sequence>
<evidence type="ECO:0000313" key="3">
    <source>
        <dbReference type="EMBL" id="PKK88556.1"/>
    </source>
</evidence>
<keyword evidence="1" id="KW-1133">Transmembrane helix</keyword>
<keyword evidence="1" id="KW-0812">Transmembrane</keyword>
<gene>
    <name evidence="3" type="ORF">CVV64_18310</name>
</gene>
<evidence type="ECO:0000259" key="2">
    <source>
        <dbReference type="PROSITE" id="PS50056"/>
    </source>
</evidence>
<feature type="transmembrane region" description="Helical" evidence="1">
    <location>
        <begin position="58"/>
        <end position="80"/>
    </location>
</feature>
<dbReference type="SUPFAM" id="SSF52799">
    <property type="entry name" value="(Phosphotyrosine protein) phosphatases II"/>
    <property type="match status" value="1"/>
</dbReference>